<keyword evidence="6 11" id="KW-0547">Nucleotide-binding</keyword>
<evidence type="ECO:0000256" key="2">
    <source>
        <dbReference type="ARBA" id="ARBA00001946"/>
    </source>
</evidence>
<dbReference type="CDD" id="cd01170">
    <property type="entry name" value="THZ_kinase"/>
    <property type="match status" value="1"/>
</dbReference>
<sequence length="318" mass="30949">MRTDPAHLIDASAALLGRLREHPPLVQCITNSVVTNVTANALLAIGAAPAMVDIREEAGLFAGIAGGLLVNLGTPAEEQRDAARESVAAASVAGTPWVLDPVAIGALPVRTALAHELVAARPTAIRGNASEIIALAGAGAGGRGVDAADSTDAAADAATSLALAHASVVAVSGPVDLITDGRRTARIANGDALLTRITGGGCALGAVTAAFLGASRDASAGGAAGDLGERTAGALLADPFVATVAATVVYTIAAELAAERSTGPGSFAVAFLDALALVTPAEVIARAKVTVTDAAASAPGSETASDAAPNAEPATARA</sequence>
<dbReference type="EMBL" id="CP013979">
    <property type="protein sequence ID" value="ANJ29026.1"/>
    <property type="molecule type" value="Genomic_DNA"/>
</dbReference>
<comment type="cofactor">
    <cofactor evidence="2 11">
        <name>Mg(2+)</name>
        <dbReference type="ChEBI" id="CHEBI:18420"/>
    </cofactor>
</comment>
<evidence type="ECO:0000256" key="8">
    <source>
        <dbReference type="ARBA" id="ARBA00022840"/>
    </source>
</evidence>
<feature type="binding site" evidence="11">
    <location>
        <position position="199"/>
    </location>
    <ligand>
        <name>substrate</name>
    </ligand>
</feature>
<dbReference type="GO" id="GO:0009229">
    <property type="term" value="P:thiamine diphosphate biosynthetic process"/>
    <property type="evidence" value="ECO:0007669"/>
    <property type="project" value="UniProtKB-UniRule"/>
</dbReference>
<evidence type="ECO:0000256" key="7">
    <source>
        <dbReference type="ARBA" id="ARBA00022777"/>
    </source>
</evidence>
<feature type="binding site" evidence="11">
    <location>
        <position position="172"/>
    </location>
    <ligand>
        <name>ATP</name>
        <dbReference type="ChEBI" id="CHEBI:30616"/>
    </ligand>
</feature>
<keyword evidence="10 11" id="KW-0784">Thiamine biosynthesis</keyword>
<feature type="region of interest" description="Disordered" evidence="12">
    <location>
        <begin position="295"/>
        <end position="318"/>
    </location>
</feature>
<dbReference type="STRING" id="453304.ATC03_16930"/>
<dbReference type="Proteomes" id="UP000078437">
    <property type="component" value="Chromosome"/>
</dbReference>
<evidence type="ECO:0000256" key="9">
    <source>
        <dbReference type="ARBA" id="ARBA00022842"/>
    </source>
</evidence>
<keyword evidence="8 11" id="KW-0067">ATP-binding</keyword>
<protein>
    <recommendedName>
        <fullName evidence="11">Hydroxyethylthiazole kinase</fullName>
        <ecNumber evidence="11">2.7.1.50</ecNumber>
    </recommendedName>
    <alternativeName>
        <fullName evidence="11">4-methyl-5-beta-hydroxyethylthiazole kinase</fullName>
        <shortName evidence="11">TH kinase</shortName>
        <shortName evidence="11">Thz kinase</shortName>
    </alternativeName>
</protein>
<proteinExistence type="inferred from homology"/>
<evidence type="ECO:0000256" key="1">
    <source>
        <dbReference type="ARBA" id="ARBA00001771"/>
    </source>
</evidence>
<dbReference type="Pfam" id="PF02110">
    <property type="entry name" value="HK"/>
    <property type="match status" value="1"/>
</dbReference>
<comment type="similarity">
    <text evidence="11">Belongs to the Thz kinase family.</text>
</comment>
<dbReference type="SUPFAM" id="SSF53613">
    <property type="entry name" value="Ribokinase-like"/>
    <property type="match status" value="1"/>
</dbReference>
<reference evidence="14" key="2">
    <citation type="submission" date="2016-01" db="EMBL/GenBank/DDBJ databases">
        <title>Complete genome sequence of Agromyces aureus AR33T and comparison with related organisms.</title>
        <authorList>
            <person name="Corretto E."/>
            <person name="Antonielli L."/>
            <person name="Sessitsch A."/>
            <person name="Brader G."/>
        </authorList>
    </citation>
    <scope>NUCLEOTIDE SEQUENCE [LARGE SCALE GENOMIC DNA]</scope>
    <source>
        <strain evidence="14">AR33</strain>
    </source>
</reference>
<gene>
    <name evidence="11" type="primary">thiM</name>
    <name evidence="13" type="ORF">ATC03_16930</name>
</gene>
<comment type="function">
    <text evidence="11">Catalyzes the phosphorylation of the hydroxyl group of 4-methyl-5-beta-hydroxyethylthiazole (THZ).</text>
</comment>
<dbReference type="NCBIfam" id="NF006830">
    <property type="entry name" value="PRK09355.1"/>
    <property type="match status" value="1"/>
</dbReference>
<dbReference type="GO" id="GO:0009228">
    <property type="term" value="P:thiamine biosynthetic process"/>
    <property type="evidence" value="ECO:0007669"/>
    <property type="project" value="UniProtKB-KW"/>
</dbReference>
<keyword evidence="9 11" id="KW-0460">Magnesium</keyword>
<dbReference type="AlphaFoldDB" id="A0A191WLC0"/>
<evidence type="ECO:0000256" key="5">
    <source>
        <dbReference type="ARBA" id="ARBA00022723"/>
    </source>
</evidence>
<feature type="binding site" evidence="11">
    <location>
        <position position="126"/>
    </location>
    <ligand>
        <name>ATP</name>
        <dbReference type="ChEBI" id="CHEBI:30616"/>
    </ligand>
</feature>
<keyword evidence="4 11" id="KW-0808">Transferase</keyword>
<evidence type="ECO:0000313" key="13">
    <source>
        <dbReference type="EMBL" id="ANJ29026.1"/>
    </source>
</evidence>
<evidence type="ECO:0000256" key="10">
    <source>
        <dbReference type="ARBA" id="ARBA00022977"/>
    </source>
</evidence>
<reference evidence="13 14" key="1">
    <citation type="journal article" date="2016" name="Int. J. Syst. Evol. Microbiol.">
        <title>Agromyces aureus sp. nov., isolated from the rhizosphere of Salix caprea L. grown in a heavy-metal-contaminated soil.</title>
        <authorList>
            <person name="Corretto E."/>
            <person name="Antonielli L."/>
            <person name="Sessitsch A."/>
            <person name="Compant S."/>
            <person name="Gorfer M."/>
            <person name="Kuffner M."/>
            <person name="Brader G."/>
        </authorList>
    </citation>
    <scope>NUCLEOTIDE SEQUENCE [LARGE SCALE GENOMIC DNA]</scope>
    <source>
        <strain evidence="13 14">AR33</strain>
    </source>
</reference>
<evidence type="ECO:0000313" key="14">
    <source>
        <dbReference type="Proteomes" id="UP000078437"/>
    </source>
</evidence>
<dbReference type="UniPathway" id="UPA00060">
    <property type="reaction ID" value="UER00139"/>
</dbReference>
<dbReference type="EC" id="2.7.1.50" evidence="11"/>
<comment type="catalytic activity">
    <reaction evidence="1 11">
        <text>5-(2-hydroxyethyl)-4-methylthiazole + ATP = 4-methyl-5-(2-phosphooxyethyl)-thiazole + ADP + H(+)</text>
        <dbReference type="Rhea" id="RHEA:24212"/>
        <dbReference type="ChEBI" id="CHEBI:15378"/>
        <dbReference type="ChEBI" id="CHEBI:17957"/>
        <dbReference type="ChEBI" id="CHEBI:30616"/>
        <dbReference type="ChEBI" id="CHEBI:58296"/>
        <dbReference type="ChEBI" id="CHEBI:456216"/>
        <dbReference type="EC" id="2.7.1.50"/>
    </reaction>
</comment>
<evidence type="ECO:0000256" key="4">
    <source>
        <dbReference type="ARBA" id="ARBA00022679"/>
    </source>
</evidence>
<feature type="compositionally biased region" description="Low complexity" evidence="12">
    <location>
        <begin position="304"/>
        <end position="318"/>
    </location>
</feature>
<evidence type="ECO:0000256" key="12">
    <source>
        <dbReference type="SAM" id="MobiDB-lite"/>
    </source>
</evidence>
<comment type="pathway">
    <text evidence="3 11">Cofactor biosynthesis; thiamine diphosphate biosynthesis; 4-methyl-5-(2-phosphoethyl)-thiazole from 5-(2-hydroxyethyl)-4-methylthiazole: step 1/1.</text>
</comment>
<dbReference type="InterPro" id="IPR000417">
    <property type="entry name" value="Hyethyz_kinase"/>
</dbReference>
<name>A0A191WLC0_9MICO</name>
<evidence type="ECO:0000256" key="11">
    <source>
        <dbReference type="HAMAP-Rule" id="MF_00228"/>
    </source>
</evidence>
<evidence type="ECO:0000256" key="3">
    <source>
        <dbReference type="ARBA" id="ARBA00004868"/>
    </source>
</evidence>
<evidence type="ECO:0000256" key="6">
    <source>
        <dbReference type="ARBA" id="ARBA00022741"/>
    </source>
</evidence>
<accession>A0A191WLC0</accession>
<organism evidence="13 14">
    <name type="scientific">Agromyces aureus</name>
    <dbReference type="NCBI Taxonomy" id="453304"/>
    <lineage>
        <taxon>Bacteria</taxon>
        <taxon>Bacillati</taxon>
        <taxon>Actinomycetota</taxon>
        <taxon>Actinomycetes</taxon>
        <taxon>Micrococcales</taxon>
        <taxon>Microbacteriaceae</taxon>
        <taxon>Agromyces</taxon>
    </lineage>
</organism>
<dbReference type="HAMAP" id="MF_00228">
    <property type="entry name" value="Thz_kinase"/>
    <property type="match status" value="1"/>
</dbReference>
<keyword evidence="5 11" id="KW-0479">Metal-binding</keyword>
<keyword evidence="14" id="KW-1185">Reference proteome</keyword>
<dbReference type="OrthoDB" id="8909021at2"/>
<feature type="binding site" evidence="11">
    <location>
        <position position="51"/>
    </location>
    <ligand>
        <name>substrate</name>
    </ligand>
</feature>
<dbReference type="GO" id="GO:0005524">
    <property type="term" value="F:ATP binding"/>
    <property type="evidence" value="ECO:0007669"/>
    <property type="project" value="UniProtKB-UniRule"/>
</dbReference>
<dbReference type="Gene3D" id="3.40.1190.20">
    <property type="match status" value="1"/>
</dbReference>
<dbReference type="KEGG" id="agy:ATC03_16930"/>
<dbReference type="InterPro" id="IPR029056">
    <property type="entry name" value="Ribokinase-like"/>
</dbReference>
<dbReference type="PRINTS" id="PR01099">
    <property type="entry name" value="HYETHTZKNASE"/>
</dbReference>
<dbReference type="GO" id="GO:0000287">
    <property type="term" value="F:magnesium ion binding"/>
    <property type="evidence" value="ECO:0007669"/>
    <property type="project" value="UniProtKB-UniRule"/>
</dbReference>
<dbReference type="GO" id="GO:0004417">
    <property type="term" value="F:hydroxyethylthiazole kinase activity"/>
    <property type="evidence" value="ECO:0007669"/>
    <property type="project" value="UniProtKB-UniRule"/>
</dbReference>
<keyword evidence="7 11" id="KW-0418">Kinase</keyword>